<accession>A0AAX0YRG6</accession>
<protein>
    <recommendedName>
        <fullName evidence="4">TraG N-terminal Proteobacteria domain-containing protein</fullName>
    </recommendedName>
</protein>
<sequence>MIVSDYYQLYTLIIGAYMNTKMWEVLGLLGIPFLPFMFMLLKNVAKAQGQGIDEGKKSDLVLAYSIVDFIKMVLVVIFFLIPFGAPLSVTSTTVKGPTCNETSFSTLPDLTRAEDTLLNDDVDINDIKITGDTGPRKSDSQIKSDNITVIGNLDPQLPIIPKLIIKMTMAASSALSSALPCPTSLETVALITKGTPLEKVSPDIQQSASDFAKQCYLPAVRRASQMTGRTPTNINENHDVTDNVFTAPGGYYDEQTISIDTKKVNELKRLKEGTQTPDVSSMTLDASNTSNYQMTCNDFYKTMTGAMIREQNVLNDGDISFQKAKNKLLKIGGYTQGEIDTIVAKDLYKKMTVFNLRSQKDNSREFGGIAGQYEDKAGSGYSITVGGIAKISGDEILSGVSLIGASASALMSSAEQRAQRMVVPLYFHVLLFVALLLSPAIITISGYKAEAIGGIIAALIVGSTAGLVSALNGFLIELLARMIEGQGGFSLDSSLHKVMVLNFANNISVILPVMWGILFGYIGYSGAASAGAAIGSVKGAASAGFNIITKLATKGVKGAK</sequence>
<feature type="transmembrane region" description="Helical" evidence="1">
    <location>
        <begin position="500"/>
        <end position="522"/>
    </location>
</feature>
<reference evidence="2 3" key="1">
    <citation type="submission" date="2018-01" db="EMBL/GenBank/DDBJ databases">
        <title>Whole genome sequencing of Histamine producing bacteria.</title>
        <authorList>
            <person name="Butler K."/>
        </authorList>
    </citation>
    <scope>NUCLEOTIDE SEQUENCE [LARGE SCALE GENOMIC DNA]</scope>
    <source>
        <strain evidence="2 3">A1-4</strain>
    </source>
</reference>
<feature type="transmembrane region" description="Helical" evidence="1">
    <location>
        <begin position="528"/>
        <end position="548"/>
    </location>
</feature>
<gene>
    <name evidence="2" type="ORF">C0W53_15875</name>
</gene>
<evidence type="ECO:0008006" key="4">
    <source>
        <dbReference type="Google" id="ProtNLM"/>
    </source>
</evidence>
<organism evidence="2 3">
    <name type="scientific">Photobacterium kishitanii</name>
    <dbReference type="NCBI Taxonomy" id="318456"/>
    <lineage>
        <taxon>Bacteria</taxon>
        <taxon>Pseudomonadati</taxon>
        <taxon>Pseudomonadota</taxon>
        <taxon>Gammaproteobacteria</taxon>
        <taxon>Vibrionales</taxon>
        <taxon>Vibrionaceae</taxon>
        <taxon>Photobacterium</taxon>
    </lineage>
</organism>
<evidence type="ECO:0000256" key="1">
    <source>
        <dbReference type="SAM" id="Phobius"/>
    </source>
</evidence>
<feature type="transmembrane region" description="Helical" evidence="1">
    <location>
        <begin position="451"/>
        <end position="479"/>
    </location>
</feature>
<dbReference type="Proteomes" id="UP000240728">
    <property type="component" value="Unassembled WGS sequence"/>
</dbReference>
<feature type="transmembrane region" description="Helical" evidence="1">
    <location>
        <begin position="22"/>
        <end position="41"/>
    </location>
</feature>
<feature type="transmembrane region" description="Helical" evidence="1">
    <location>
        <begin position="61"/>
        <end position="85"/>
    </location>
</feature>
<keyword evidence="1" id="KW-0472">Membrane</keyword>
<feature type="transmembrane region" description="Helical" evidence="1">
    <location>
        <begin position="425"/>
        <end position="445"/>
    </location>
</feature>
<evidence type="ECO:0000313" key="3">
    <source>
        <dbReference type="Proteomes" id="UP000240728"/>
    </source>
</evidence>
<keyword evidence="1" id="KW-0812">Transmembrane</keyword>
<proteinExistence type="predicted"/>
<evidence type="ECO:0000313" key="2">
    <source>
        <dbReference type="EMBL" id="PSX44105.1"/>
    </source>
</evidence>
<comment type="caution">
    <text evidence="2">The sequence shown here is derived from an EMBL/GenBank/DDBJ whole genome shotgun (WGS) entry which is preliminary data.</text>
</comment>
<name>A0AAX0YRG6_9GAMM</name>
<dbReference type="RefSeq" id="WP_045043113.1">
    <property type="nucleotide sequence ID" value="NZ_JZTE01000023.1"/>
</dbReference>
<dbReference type="AlphaFoldDB" id="A0AAX0YRG6"/>
<keyword evidence="1" id="KW-1133">Transmembrane helix</keyword>
<keyword evidence="3" id="KW-1185">Reference proteome</keyword>
<dbReference type="EMBL" id="PYOZ01000010">
    <property type="protein sequence ID" value="PSX44105.1"/>
    <property type="molecule type" value="Genomic_DNA"/>
</dbReference>